<dbReference type="PANTHER" id="PTHR42885:SF1">
    <property type="entry name" value="THREONINE-PHOSPHATE DECARBOXYLASE"/>
    <property type="match status" value="1"/>
</dbReference>
<dbReference type="GO" id="GO:0048472">
    <property type="term" value="F:threonine-phosphate decarboxylase activity"/>
    <property type="evidence" value="ECO:0007669"/>
    <property type="project" value="UniProtKB-EC"/>
</dbReference>
<dbReference type="GO" id="GO:0009236">
    <property type="term" value="P:cobalamin biosynthetic process"/>
    <property type="evidence" value="ECO:0007669"/>
    <property type="project" value="UniProtKB-UniPathway"/>
</dbReference>
<comment type="function">
    <text evidence="2">Decarboxylates L-threonine-O-3-phosphate to yield (R)-1-amino-2-propanol O-2-phosphate, the precursor for the linkage between the nucleotide loop and the corrin ring in cobalamin.</text>
</comment>
<dbReference type="STRING" id="1129793.GPLA_0390"/>
<evidence type="ECO:0000259" key="10">
    <source>
        <dbReference type="Pfam" id="PF00155"/>
    </source>
</evidence>
<dbReference type="UniPathway" id="UPA00148"/>
<dbReference type="EC" id="4.1.1.81" evidence="4"/>
<keyword evidence="7" id="KW-0456">Lyase</keyword>
<proteinExistence type="predicted"/>
<dbReference type="InterPro" id="IPR005860">
    <property type="entry name" value="CobD"/>
</dbReference>
<keyword evidence="5" id="KW-0169">Cobalamin biosynthesis</keyword>
<dbReference type="Proteomes" id="UP000006322">
    <property type="component" value="Unassembled WGS sequence"/>
</dbReference>
<reference evidence="12" key="1">
    <citation type="journal article" date="2014" name="Environ. Microbiol.">
        <title>Comparative genomics of the marine bacterial genus Glaciecola reveals the high degree of genomic diversity and genomic characteristic for cold adaptation.</title>
        <authorList>
            <person name="Qin Q.L."/>
            <person name="Xie B.B."/>
            <person name="Yu Y."/>
            <person name="Shu Y.L."/>
            <person name="Rong J.C."/>
            <person name="Zhang Y.J."/>
            <person name="Zhao D.L."/>
            <person name="Chen X.L."/>
            <person name="Zhang X.Y."/>
            <person name="Chen B."/>
            <person name="Zhou B.C."/>
            <person name="Zhang Y.Z."/>
        </authorList>
    </citation>
    <scope>NUCLEOTIDE SEQUENCE [LARGE SCALE GENOMIC DNA]</scope>
    <source>
        <strain evidence="12">LMG 21857</strain>
    </source>
</reference>
<feature type="domain" description="Aminotransferase class I/classII large" evidence="10">
    <location>
        <begin position="72"/>
        <end position="344"/>
    </location>
</feature>
<evidence type="ECO:0000256" key="9">
    <source>
        <dbReference type="ARBA" id="ARBA00048531"/>
    </source>
</evidence>
<comment type="pathway">
    <text evidence="3">Cofactor biosynthesis; adenosylcobalamin biosynthesis.</text>
</comment>
<evidence type="ECO:0000256" key="6">
    <source>
        <dbReference type="ARBA" id="ARBA00022898"/>
    </source>
</evidence>
<dbReference type="InterPro" id="IPR015422">
    <property type="entry name" value="PyrdxlP-dep_Trfase_small"/>
</dbReference>
<organism evidence="11 12">
    <name type="scientific">Paraglaciecola polaris LMG 21857</name>
    <dbReference type="NCBI Taxonomy" id="1129793"/>
    <lineage>
        <taxon>Bacteria</taxon>
        <taxon>Pseudomonadati</taxon>
        <taxon>Pseudomonadota</taxon>
        <taxon>Gammaproteobacteria</taxon>
        <taxon>Alteromonadales</taxon>
        <taxon>Alteromonadaceae</taxon>
        <taxon>Paraglaciecola</taxon>
    </lineage>
</organism>
<evidence type="ECO:0000256" key="7">
    <source>
        <dbReference type="ARBA" id="ARBA00023239"/>
    </source>
</evidence>
<evidence type="ECO:0000313" key="12">
    <source>
        <dbReference type="Proteomes" id="UP000006322"/>
    </source>
</evidence>
<gene>
    <name evidence="11" type="primary">cobC</name>
    <name evidence="11" type="ORF">GPLA_0390</name>
</gene>
<dbReference type="RefSeq" id="WP_007103115.1">
    <property type="nucleotide sequence ID" value="NZ_BAER01000015.1"/>
</dbReference>
<dbReference type="Gene3D" id="3.40.640.10">
    <property type="entry name" value="Type I PLP-dependent aspartate aminotransferase-like (Major domain)"/>
    <property type="match status" value="1"/>
</dbReference>
<comment type="catalytic activity">
    <reaction evidence="9">
        <text>O-phospho-L-threonine + H(+) = (R)-1-aminopropan-2-yl phosphate + CO2</text>
        <dbReference type="Rhea" id="RHEA:11492"/>
        <dbReference type="ChEBI" id="CHEBI:15378"/>
        <dbReference type="ChEBI" id="CHEBI:16526"/>
        <dbReference type="ChEBI" id="CHEBI:58563"/>
        <dbReference type="ChEBI" id="CHEBI:58675"/>
        <dbReference type="EC" id="4.1.1.81"/>
    </reaction>
</comment>
<comment type="caution">
    <text evidence="11">The sequence shown here is derived from an EMBL/GenBank/DDBJ whole genome shotgun (WGS) entry which is preliminary data.</text>
</comment>
<accession>K6YF16</accession>
<evidence type="ECO:0000256" key="2">
    <source>
        <dbReference type="ARBA" id="ARBA00003444"/>
    </source>
</evidence>
<dbReference type="EMBL" id="BAER01000015">
    <property type="protein sequence ID" value="GAC31309.1"/>
    <property type="molecule type" value="Genomic_DNA"/>
</dbReference>
<name>K6YF16_9ALTE</name>
<dbReference type="SUPFAM" id="SSF53383">
    <property type="entry name" value="PLP-dependent transferases"/>
    <property type="match status" value="1"/>
</dbReference>
<dbReference type="PANTHER" id="PTHR42885">
    <property type="entry name" value="HISTIDINOL-PHOSPHATE AMINOTRANSFERASE-RELATED"/>
    <property type="match status" value="1"/>
</dbReference>
<dbReference type="Gene3D" id="3.90.1150.10">
    <property type="entry name" value="Aspartate Aminotransferase, domain 1"/>
    <property type="match status" value="1"/>
</dbReference>
<dbReference type="InterPro" id="IPR004838">
    <property type="entry name" value="NHTrfase_class1_PyrdxlP-BS"/>
</dbReference>
<dbReference type="AlphaFoldDB" id="K6YF16"/>
<evidence type="ECO:0000256" key="3">
    <source>
        <dbReference type="ARBA" id="ARBA00004953"/>
    </source>
</evidence>
<evidence type="ECO:0000256" key="1">
    <source>
        <dbReference type="ARBA" id="ARBA00001933"/>
    </source>
</evidence>
<dbReference type="InterPro" id="IPR015424">
    <property type="entry name" value="PyrdxlP-dep_Trfase"/>
</dbReference>
<evidence type="ECO:0000256" key="5">
    <source>
        <dbReference type="ARBA" id="ARBA00022573"/>
    </source>
</evidence>
<dbReference type="Pfam" id="PF00155">
    <property type="entry name" value="Aminotran_1_2"/>
    <property type="match status" value="1"/>
</dbReference>
<dbReference type="InterPro" id="IPR015421">
    <property type="entry name" value="PyrdxlP-dep_Trfase_major"/>
</dbReference>
<keyword evidence="6" id="KW-0663">Pyridoxal phosphate</keyword>
<comment type="cofactor">
    <cofactor evidence="1">
        <name>pyridoxal 5'-phosphate</name>
        <dbReference type="ChEBI" id="CHEBI:597326"/>
    </cofactor>
</comment>
<evidence type="ECO:0000256" key="4">
    <source>
        <dbReference type="ARBA" id="ARBA00012285"/>
    </source>
</evidence>
<dbReference type="PROSITE" id="PS00105">
    <property type="entry name" value="AA_TRANSFER_CLASS_1"/>
    <property type="match status" value="1"/>
</dbReference>
<dbReference type="InterPro" id="IPR004839">
    <property type="entry name" value="Aminotransferase_I/II_large"/>
</dbReference>
<dbReference type="CDD" id="cd00609">
    <property type="entry name" value="AAT_like"/>
    <property type="match status" value="1"/>
</dbReference>
<sequence length="355" mass="39217">MNENTSPNEPALVHGGQLGEMAKRYHIARQNWLDLSTGIAPISYPVGLIPQACWQRLPQPSNALLSAARHYYRSTHLLATPGSQSIIQILPQLCKQRGFKAARVWLPIVGYQEHRKAWQNADFITLDYTDSPDVNLIGQGDIVLIINPNNPSGKLHTSAQLTNLLQMISVKNGLLIIDEAFMDATPEHSMAPLLSANTTHKQINQDALLILRSVGKFFGLAGIRLGFVIASDDWLTLIMHALGPWSVNGPAQYVGAQALADKHWQHAQREVLNNLSEVLHNVLTTIFNVPVQGTTLFKTLLTAHAPALFDALCKQGIYVRLCDEGNALRFGIPDEQGIERLRKALGTKNIRDAMK</sequence>
<dbReference type="GO" id="GO:0030170">
    <property type="term" value="F:pyridoxal phosphate binding"/>
    <property type="evidence" value="ECO:0007669"/>
    <property type="project" value="InterPro"/>
</dbReference>
<keyword evidence="12" id="KW-1185">Reference proteome</keyword>
<protein>
    <recommendedName>
        <fullName evidence="4">threonine-phosphate decarboxylase</fullName>
        <ecNumber evidence="4">4.1.1.81</ecNumber>
    </recommendedName>
    <alternativeName>
        <fullName evidence="8">L-threonine-O-3-phosphate decarboxylase</fullName>
    </alternativeName>
</protein>
<dbReference type="OrthoDB" id="9799304at2"/>
<dbReference type="NCBIfam" id="TIGR01140">
    <property type="entry name" value="L_thr_O3P_dcar"/>
    <property type="match status" value="1"/>
</dbReference>
<evidence type="ECO:0000256" key="8">
    <source>
        <dbReference type="ARBA" id="ARBA00029996"/>
    </source>
</evidence>
<evidence type="ECO:0000313" key="11">
    <source>
        <dbReference type="EMBL" id="GAC31309.1"/>
    </source>
</evidence>